<evidence type="ECO:0000313" key="4">
    <source>
        <dbReference type="Proteomes" id="UP001432322"/>
    </source>
</evidence>
<dbReference type="InterPro" id="IPR023631">
    <property type="entry name" value="Amidase_dom"/>
</dbReference>
<evidence type="ECO:0000259" key="2">
    <source>
        <dbReference type="Pfam" id="PF01425"/>
    </source>
</evidence>
<name>A0AAV5VBA4_9BILA</name>
<comment type="caution">
    <text evidence="3">The sequence shown here is derived from an EMBL/GenBank/DDBJ whole genome shotgun (WGS) entry which is preliminary data.</text>
</comment>
<dbReference type="InterPro" id="IPR052096">
    <property type="entry name" value="Endocannabinoid_amidase"/>
</dbReference>
<reference evidence="3" key="1">
    <citation type="submission" date="2023-10" db="EMBL/GenBank/DDBJ databases">
        <title>Genome assembly of Pristionchus species.</title>
        <authorList>
            <person name="Yoshida K."/>
            <person name="Sommer R.J."/>
        </authorList>
    </citation>
    <scope>NUCLEOTIDE SEQUENCE</scope>
    <source>
        <strain evidence="3">RS5133</strain>
    </source>
</reference>
<protein>
    <recommendedName>
        <fullName evidence="2">Amidase domain-containing protein</fullName>
    </recommendedName>
</protein>
<dbReference type="GO" id="GO:0009062">
    <property type="term" value="P:fatty acid catabolic process"/>
    <property type="evidence" value="ECO:0007669"/>
    <property type="project" value="TreeGrafter"/>
</dbReference>
<accession>A0AAV5VBA4</accession>
<dbReference type="Proteomes" id="UP001432322">
    <property type="component" value="Unassembled WGS sequence"/>
</dbReference>
<sequence>RREIAAMDFKQLQAALQSGSVSAVEALATYLGLSLAAHEKTNCLTLYIKDCVSQAAEMDERIKKGGKLPPLAGMPISIKESCSVTGTDRTWGYAAGVGFQSTVDSPVVACMKHIGMIPFVKTNVPLSLIAFTCGNSVYGWTENPHKKGRTPGGSSGGEAALIA</sequence>
<proteinExistence type="predicted"/>
<feature type="non-terminal residue" evidence="3">
    <location>
        <position position="1"/>
    </location>
</feature>
<evidence type="ECO:0000256" key="1">
    <source>
        <dbReference type="SAM" id="MobiDB-lite"/>
    </source>
</evidence>
<dbReference type="PANTHER" id="PTHR45847:SF10">
    <property type="entry name" value="FATTY ACID AMIDE HYDROLASE 1"/>
    <property type="match status" value="1"/>
</dbReference>
<dbReference type="Pfam" id="PF01425">
    <property type="entry name" value="Amidase"/>
    <property type="match status" value="1"/>
</dbReference>
<feature type="region of interest" description="Disordered" evidence="1">
    <location>
        <begin position="142"/>
        <end position="163"/>
    </location>
</feature>
<evidence type="ECO:0000313" key="3">
    <source>
        <dbReference type="EMBL" id="GMT15749.1"/>
    </source>
</evidence>
<dbReference type="PANTHER" id="PTHR45847">
    <property type="entry name" value="FATTY ACID AMIDE HYDROLASE"/>
    <property type="match status" value="1"/>
</dbReference>
<dbReference type="Gene3D" id="3.90.1300.10">
    <property type="entry name" value="Amidase signature (AS) domain"/>
    <property type="match status" value="1"/>
</dbReference>
<keyword evidence="4" id="KW-1185">Reference proteome</keyword>
<dbReference type="GO" id="GO:0017064">
    <property type="term" value="F:fatty acid amide hydrolase activity"/>
    <property type="evidence" value="ECO:0007669"/>
    <property type="project" value="TreeGrafter"/>
</dbReference>
<dbReference type="SUPFAM" id="SSF75304">
    <property type="entry name" value="Amidase signature (AS) enzymes"/>
    <property type="match status" value="1"/>
</dbReference>
<feature type="non-terminal residue" evidence="3">
    <location>
        <position position="163"/>
    </location>
</feature>
<feature type="domain" description="Amidase" evidence="2">
    <location>
        <begin position="26"/>
        <end position="163"/>
    </location>
</feature>
<organism evidence="3 4">
    <name type="scientific">Pristionchus fissidentatus</name>
    <dbReference type="NCBI Taxonomy" id="1538716"/>
    <lineage>
        <taxon>Eukaryota</taxon>
        <taxon>Metazoa</taxon>
        <taxon>Ecdysozoa</taxon>
        <taxon>Nematoda</taxon>
        <taxon>Chromadorea</taxon>
        <taxon>Rhabditida</taxon>
        <taxon>Rhabditina</taxon>
        <taxon>Diplogasteromorpha</taxon>
        <taxon>Diplogasteroidea</taxon>
        <taxon>Neodiplogasteridae</taxon>
        <taxon>Pristionchus</taxon>
    </lineage>
</organism>
<gene>
    <name evidence="3" type="ORF">PFISCL1PPCAC_7046</name>
</gene>
<dbReference type="InterPro" id="IPR036928">
    <property type="entry name" value="AS_sf"/>
</dbReference>
<dbReference type="GO" id="GO:0004040">
    <property type="term" value="F:amidase activity"/>
    <property type="evidence" value="ECO:0007669"/>
    <property type="project" value="TreeGrafter"/>
</dbReference>
<dbReference type="AlphaFoldDB" id="A0AAV5VBA4"/>
<dbReference type="EMBL" id="BTSY01000002">
    <property type="protein sequence ID" value="GMT15749.1"/>
    <property type="molecule type" value="Genomic_DNA"/>
</dbReference>